<dbReference type="Proteomes" id="UP000028302">
    <property type="component" value="Unassembled WGS sequence"/>
</dbReference>
<name>A0A084IGA3_SALHC</name>
<evidence type="ECO:0000259" key="1">
    <source>
        <dbReference type="PROSITE" id="PS50994"/>
    </source>
</evidence>
<organism evidence="2 3">
    <name type="scientific">Salinisphaera hydrothermalis (strain C41B8)</name>
    <dbReference type="NCBI Taxonomy" id="1304275"/>
    <lineage>
        <taxon>Bacteria</taxon>
        <taxon>Pseudomonadati</taxon>
        <taxon>Pseudomonadota</taxon>
        <taxon>Gammaproteobacteria</taxon>
        <taxon>Salinisphaerales</taxon>
        <taxon>Salinisphaeraceae</taxon>
        <taxon>Salinisphaera</taxon>
    </lineage>
</organism>
<dbReference type="PROSITE" id="PS50994">
    <property type="entry name" value="INTEGRASE"/>
    <property type="match status" value="1"/>
</dbReference>
<protein>
    <submittedName>
        <fullName evidence="2">TRm1b transposase</fullName>
    </submittedName>
</protein>
<sequence>MSAVCQTLQVARSNVVAQLGRSQSWVDGRRRRVPDDTTLLADLHAVIADRPTNGYRRVAARVNRKRRQAGRSPANHKAVYRVMRDHQLLLVRHTAKRPDRAHDGRVAVETSNRRWCSDGFEIACDNGQRVRVAFAQDCCDREAMSWVATTRGIDAAMVQDLMLQAVESRFGNAERVPEPIEWLTDNGSCYTAGATRSFGRTLGLDVKRTPIASPQSNGMAEAFVKTFKRDYVAINPRPDAEAVMRQLPGWFDDYNNTHPHKALKMRSPREFRQAQASENACPVL</sequence>
<dbReference type="Pfam" id="PF00665">
    <property type="entry name" value="rve"/>
    <property type="match status" value="1"/>
</dbReference>
<dbReference type="InterPro" id="IPR012337">
    <property type="entry name" value="RNaseH-like_sf"/>
</dbReference>
<feature type="domain" description="Integrase catalytic" evidence="1">
    <location>
        <begin position="94"/>
        <end position="276"/>
    </location>
</feature>
<dbReference type="STRING" id="1304275.C41B8_18457"/>
<dbReference type="eggNOG" id="COG2801">
    <property type="taxonomic scope" value="Bacteria"/>
</dbReference>
<proteinExistence type="predicted"/>
<dbReference type="SUPFAM" id="SSF53098">
    <property type="entry name" value="Ribonuclease H-like"/>
    <property type="match status" value="1"/>
</dbReference>
<dbReference type="NCBIfam" id="NF033516">
    <property type="entry name" value="transpos_IS3"/>
    <property type="match status" value="1"/>
</dbReference>
<gene>
    <name evidence="2" type="ORF">C41B8_18457</name>
</gene>
<keyword evidence="3" id="KW-1185">Reference proteome</keyword>
<dbReference type="PANTHER" id="PTHR47515">
    <property type="entry name" value="LOW CALCIUM RESPONSE LOCUS PROTEIN T"/>
    <property type="match status" value="1"/>
</dbReference>
<dbReference type="AlphaFoldDB" id="A0A084IGA3"/>
<evidence type="ECO:0000313" key="2">
    <source>
        <dbReference type="EMBL" id="KEZ75737.1"/>
    </source>
</evidence>
<reference evidence="2 3" key="1">
    <citation type="submission" date="2013-03" db="EMBL/GenBank/DDBJ databases">
        <title>Salinisphaera hydrothermalis C41B8 Genome Sequencing.</title>
        <authorList>
            <person name="Li C."/>
            <person name="Lai Q."/>
            <person name="Shao Z."/>
        </authorList>
    </citation>
    <scope>NUCLEOTIDE SEQUENCE [LARGE SCALE GENOMIC DNA]</scope>
    <source>
        <strain evidence="2 3">C41B8</strain>
    </source>
</reference>
<comment type="caution">
    <text evidence="2">The sequence shown here is derived from an EMBL/GenBank/DDBJ whole genome shotgun (WGS) entry which is preliminary data.</text>
</comment>
<dbReference type="InterPro" id="IPR036397">
    <property type="entry name" value="RNaseH_sf"/>
</dbReference>
<dbReference type="InterPro" id="IPR048020">
    <property type="entry name" value="Transpos_IS3"/>
</dbReference>
<dbReference type="Gene3D" id="3.30.420.10">
    <property type="entry name" value="Ribonuclease H-like superfamily/Ribonuclease H"/>
    <property type="match status" value="1"/>
</dbReference>
<dbReference type="InterPro" id="IPR001584">
    <property type="entry name" value="Integrase_cat-core"/>
</dbReference>
<dbReference type="PATRIC" id="fig|1304275.5.peg.3769"/>
<dbReference type="EMBL" id="APNK01000057">
    <property type="protein sequence ID" value="KEZ75737.1"/>
    <property type="molecule type" value="Genomic_DNA"/>
</dbReference>
<evidence type="ECO:0000313" key="3">
    <source>
        <dbReference type="Proteomes" id="UP000028302"/>
    </source>
</evidence>
<dbReference type="PANTHER" id="PTHR47515:SF2">
    <property type="entry name" value="INTEGRASE CORE DOMAIN PROTEIN"/>
    <property type="match status" value="1"/>
</dbReference>
<dbReference type="GO" id="GO:0003676">
    <property type="term" value="F:nucleic acid binding"/>
    <property type="evidence" value="ECO:0007669"/>
    <property type="project" value="InterPro"/>
</dbReference>
<accession>A0A084IGA3</accession>
<dbReference type="GO" id="GO:0015074">
    <property type="term" value="P:DNA integration"/>
    <property type="evidence" value="ECO:0007669"/>
    <property type="project" value="InterPro"/>
</dbReference>